<proteinExistence type="predicted"/>
<feature type="domain" description="Enoyl reductase (ER)" evidence="1">
    <location>
        <begin position="12"/>
        <end position="332"/>
    </location>
</feature>
<dbReference type="InterPro" id="IPR011032">
    <property type="entry name" value="GroES-like_sf"/>
</dbReference>
<evidence type="ECO:0000313" key="2">
    <source>
        <dbReference type="EMBL" id="GCE17537.1"/>
    </source>
</evidence>
<protein>
    <submittedName>
        <fullName evidence="2">NADPH:quinone oxidoreductase</fullName>
    </submittedName>
</protein>
<dbReference type="InterPro" id="IPR013149">
    <property type="entry name" value="ADH-like_C"/>
</dbReference>
<dbReference type="InterPro" id="IPR020843">
    <property type="entry name" value="ER"/>
</dbReference>
<comment type="caution">
    <text evidence="2">The sequence shown here is derived from an EMBL/GenBank/DDBJ whole genome shotgun (WGS) entry which is preliminary data.</text>
</comment>
<dbReference type="PANTHER" id="PTHR45033:SF2">
    <property type="entry name" value="ZINC-TYPE ALCOHOL DEHYDROGENASE-LIKE PROTEIN C1773.06C"/>
    <property type="match status" value="1"/>
</dbReference>
<evidence type="ECO:0000259" key="1">
    <source>
        <dbReference type="SMART" id="SM00829"/>
    </source>
</evidence>
<dbReference type="AlphaFoldDB" id="A0A402AEI7"/>
<dbReference type="PANTHER" id="PTHR45033">
    <property type="match status" value="1"/>
</dbReference>
<dbReference type="InterPro" id="IPR013154">
    <property type="entry name" value="ADH-like_N"/>
</dbReference>
<dbReference type="GO" id="GO:0016491">
    <property type="term" value="F:oxidoreductase activity"/>
    <property type="evidence" value="ECO:0007669"/>
    <property type="project" value="InterPro"/>
</dbReference>
<dbReference type="InterPro" id="IPR052711">
    <property type="entry name" value="Zinc_ADH-like"/>
</dbReference>
<evidence type="ECO:0000313" key="3">
    <source>
        <dbReference type="Proteomes" id="UP000287188"/>
    </source>
</evidence>
<dbReference type="SMART" id="SM00829">
    <property type="entry name" value="PKS_ER"/>
    <property type="match status" value="1"/>
</dbReference>
<organism evidence="2 3">
    <name type="scientific">Dictyobacter kobayashii</name>
    <dbReference type="NCBI Taxonomy" id="2014872"/>
    <lineage>
        <taxon>Bacteria</taxon>
        <taxon>Bacillati</taxon>
        <taxon>Chloroflexota</taxon>
        <taxon>Ktedonobacteria</taxon>
        <taxon>Ktedonobacterales</taxon>
        <taxon>Dictyobacteraceae</taxon>
        <taxon>Dictyobacter</taxon>
    </lineage>
</organism>
<dbReference type="CDD" id="cd08276">
    <property type="entry name" value="MDR7"/>
    <property type="match status" value="1"/>
</dbReference>
<dbReference type="Gene3D" id="3.90.180.10">
    <property type="entry name" value="Medium-chain alcohol dehydrogenases, catalytic domain"/>
    <property type="match status" value="1"/>
</dbReference>
<dbReference type="SUPFAM" id="SSF51735">
    <property type="entry name" value="NAD(P)-binding Rossmann-fold domains"/>
    <property type="match status" value="1"/>
</dbReference>
<reference evidence="3" key="1">
    <citation type="submission" date="2018-12" db="EMBL/GenBank/DDBJ databases">
        <title>Tengunoibacter tsumagoiensis gen. nov., sp. nov., Dictyobacter kobayashii sp. nov., D. alpinus sp. nov., and D. joshuensis sp. nov. and description of Dictyobacteraceae fam. nov. within the order Ktedonobacterales isolated from Tengu-no-mugimeshi.</title>
        <authorList>
            <person name="Wang C.M."/>
            <person name="Zheng Y."/>
            <person name="Sakai Y."/>
            <person name="Toyoda A."/>
            <person name="Minakuchi Y."/>
            <person name="Abe K."/>
            <person name="Yokota A."/>
            <person name="Yabe S."/>
        </authorList>
    </citation>
    <scope>NUCLEOTIDE SEQUENCE [LARGE SCALE GENOMIC DNA]</scope>
    <source>
        <strain evidence="3">Uno11</strain>
    </source>
</reference>
<keyword evidence="3" id="KW-1185">Reference proteome</keyword>
<gene>
    <name evidence="2" type="ORF">KDK_13370</name>
</gene>
<dbReference type="Proteomes" id="UP000287188">
    <property type="component" value="Unassembled WGS sequence"/>
</dbReference>
<dbReference type="OrthoDB" id="9787435at2"/>
<dbReference type="SUPFAM" id="SSF50129">
    <property type="entry name" value="GroES-like"/>
    <property type="match status" value="1"/>
</dbReference>
<dbReference type="InterPro" id="IPR036291">
    <property type="entry name" value="NAD(P)-bd_dom_sf"/>
</dbReference>
<dbReference type="EMBL" id="BIFS01000001">
    <property type="protein sequence ID" value="GCE17537.1"/>
    <property type="molecule type" value="Genomic_DNA"/>
</dbReference>
<name>A0A402AEI7_9CHLR</name>
<accession>A0A402AEI7</accession>
<dbReference type="Pfam" id="PF00107">
    <property type="entry name" value="ADH_zinc_N"/>
    <property type="match status" value="1"/>
</dbReference>
<dbReference type="RefSeq" id="WP_126549203.1">
    <property type="nucleotide sequence ID" value="NZ_BIFS01000001.1"/>
</dbReference>
<dbReference type="Pfam" id="PF08240">
    <property type="entry name" value="ADH_N"/>
    <property type="match status" value="1"/>
</dbReference>
<dbReference type="Gene3D" id="3.40.50.720">
    <property type="entry name" value="NAD(P)-binding Rossmann-like Domain"/>
    <property type="match status" value="1"/>
</dbReference>
<sequence length="336" mass="36166">MRAFEIQQHADGNKLVQVEREQPQAGPGEILIRVHAASLNYRDLLIYQEYAQVRPLVPLSDGAGEVVAVGDGVRKFKVGDRVVPDFFPRWVAGEPTSEALASALGGGTVNGMASEYIALPADGVLAIPDYLSYEEAATLPCAAVTAWSSLVIHGKLRQGETVLALGTGGVSIFALQIAKIFGARVIITSHSDEKLARARQLGADYTINYKTTPHWAERVLEITNGQGADHVVEVGGAGTLPQSLEAVREGGHISLIGLLTGEHGTADQSIAARKKLRIEGIYVGSCEMFEEMNLAFTQHQVKPVIDKVFPFSAMNEAYQYLKSGVHFGKVVVNYQG</sequence>